<dbReference type="NCBIfam" id="NF033517">
    <property type="entry name" value="transpos_IS66"/>
    <property type="match status" value="1"/>
</dbReference>
<keyword evidence="1" id="KW-0175">Coiled coil</keyword>
<dbReference type="InterPro" id="IPR024474">
    <property type="entry name" value="Znf_dom_IS66"/>
</dbReference>
<feature type="domain" description="Transposase IS66 central" evidence="2">
    <location>
        <begin position="179"/>
        <end position="462"/>
    </location>
</feature>
<feature type="domain" description="Transposase IS66 C-terminal" evidence="5">
    <location>
        <begin position="469"/>
        <end position="505"/>
    </location>
</feature>
<dbReference type="Pfam" id="PF13007">
    <property type="entry name" value="LZ_Tnp_IS66"/>
    <property type="match status" value="1"/>
</dbReference>
<dbReference type="InterPro" id="IPR052344">
    <property type="entry name" value="Transposase-related"/>
</dbReference>
<organism evidence="6">
    <name type="scientific">Vibrio tasmaniensis</name>
    <dbReference type="NCBI Taxonomy" id="212663"/>
    <lineage>
        <taxon>Bacteria</taxon>
        <taxon>Pseudomonadati</taxon>
        <taxon>Pseudomonadota</taxon>
        <taxon>Gammaproteobacteria</taxon>
        <taxon>Vibrionales</taxon>
        <taxon>Vibrionaceae</taxon>
        <taxon>Vibrio</taxon>
    </lineage>
</organism>
<protein>
    <submittedName>
        <fullName evidence="6">Mobile element protein</fullName>
    </submittedName>
</protein>
<evidence type="ECO:0000256" key="1">
    <source>
        <dbReference type="SAM" id="Coils"/>
    </source>
</evidence>
<reference evidence="6" key="1">
    <citation type="journal article" date="2015" name="MBio">
        <title>Eco-Evolutionary Dynamics of Episomes among Ecologically Cohesive Bacterial Populations.</title>
        <authorList>
            <person name="Xue H."/>
            <person name="Cordero O.X."/>
            <person name="Camas F.M."/>
            <person name="Trimble W."/>
            <person name="Meyer F."/>
            <person name="Guglielmini J."/>
            <person name="Rocha E.P."/>
            <person name="Polz M.F."/>
        </authorList>
    </citation>
    <scope>NUCLEOTIDE SEQUENCE</scope>
    <source>
        <strain evidence="6">FF_112</strain>
    </source>
</reference>
<dbReference type="EMBL" id="KP795485">
    <property type="protein sequence ID" value="AKN36367.1"/>
    <property type="molecule type" value="Genomic_DNA"/>
</dbReference>
<feature type="domain" description="Transposase IS66 zinc-finger binding" evidence="3">
    <location>
        <begin position="115"/>
        <end position="159"/>
    </location>
</feature>
<dbReference type="InterPro" id="IPR039552">
    <property type="entry name" value="IS66_C"/>
</dbReference>
<dbReference type="InterPro" id="IPR024463">
    <property type="entry name" value="Transposase_TnpC_homeodom"/>
</dbReference>
<dbReference type="Pfam" id="PF13005">
    <property type="entry name" value="zf-IS66"/>
    <property type="match status" value="1"/>
</dbReference>
<evidence type="ECO:0000259" key="2">
    <source>
        <dbReference type="Pfam" id="PF03050"/>
    </source>
</evidence>
<feature type="domain" description="Transposase TnpC homeodomain" evidence="4">
    <location>
        <begin position="38"/>
        <end position="107"/>
    </location>
</feature>
<proteinExistence type="predicted"/>
<dbReference type="PANTHER" id="PTHR33678">
    <property type="entry name" value="BLL1576 PROTEIN"/>
    <property type="match status" value="1"/>
</dbReference>
<feature type="coiled-coil region" evidence="1">
    <location>
        <begin position="14"/>
        <end position="48"/>
    </location>
</feature>
<evidence type="ECO:0000259" key="5">
    <source>
        <dbReference type="Pfam" id="PF13817"/>
    </source>
</evidence>
<dbReference type="InterPro" id="IPR004291">
    <property type="entry name" value="Transposase_IS66_central"/>
</dbReference>
<accession>A0A0H3ZPJ2</accession>
<name>A0A0H3ZPJ2_9VIBR</name>
<dbReference type="Pfam" id="PF03050">
    <property type="entry name" value="DDE_Tnp_IS66"/>
    <property type="match status" value="1"/>
</dbReference>
<evidence type="ECO:0000259" key="4">
    <source>
        <dbReference type="Pfam" id="PF13007"/>
    </source>
</evidence>
<sequence length="509" mass="57621">MKKTPNINPESQDVAELQAMVAALMSEKNEWKQERQSLLEQLKLAFDRQFAKRSEALKPYDESQGDLFNEAECEAVKEDEVEVTTTTTTKKRGKRKPLPKTLPREVIELDVDDHEKQCACCNHSLHKIGEDRSEKLEFTPAVLKVLEYVRPKYACRQCEKTGDSSRIVQKPSPQSLIPKSFATESLLTNIILGKYQYAMPLYRQESLFTQSGIELSRTTMARWVIQVSEKFAPLYAALKEHLLQQVVVQADETPLNVLKEEKQCYMWLYCSGADSPESALPNVKNIALYDYQNSRARACPVDFLGDYNGYLQTDGYAAYDGLHHVTNVGCLAHARRKFMDAKKLQGKGKSGKADKALAKIQKLYGIESRLKGAPAQERKAERQALAKPILDELYQWMTTQKVIGSSPLGKAIKYTLGQWSKLIRYIDDGHLSIDNNRAERAIKPLVIGRKNWLFSNTPNGAEASAVLYSIVETAKANGLILYDYMVKCMKELAKAEPDIDALLPWNFKH</sequence>
<evidence type="ECO:0000259" key="3">
    <source>
        <dbReference type="Pfam" id="PF13005"/>
    </source>
</evidence>
<dbReference type="Pfam" id="PF13817">
    <property type="entry name" value="DDE_Tnp_IS66_C"/>
    <property type="match status" value="1"/>
</dbReference>
<evidence type="ECO:0000313" key="6">
    <source>
        <dbReference type="EMBL" id="AKN36367.1"/>
    </source>
</evidence>
<dbReference type="AlphaFoldDB" id="A0A0H3ZPJ2"/>
<dbReference type="PANTHER" id="PTHR33678:SF1">
    <property type="entry name" value="BLL1576 PROTEIN"/>
    <property type="match status" value="1"/>
</dbReference>